<accession>A0A242MA51</accession>
<evidence type="ECO:0000256" key="1">
    <source>
        <dbReference type="ARBA" id="ARBA00004571"/>
    </source>
</evidence>
<dbReference type="PANTHER" id="PTHR32552:SF89">
    <property type="entry name" value="CATECHOLATE SIDEROPHORE RECEPTOR FIU"/>
    <property type="match status" value="1"/>
</dbReference>
<dbReference type="Pfam" id="PF07715">
    <property type="entry name" value="Plug"/>
    <property type="match status" value="1"/>
</dbReference>
<dbReference type="InterPro" id="IPR000531">
    <property type="entry name" value="Beta-barrel_TonB"/>
</dbReference>
<evidence type="ECO:0000256" key="8">
    <source>
        <dbReference type="ARBA" id="ARBA00023004"/>
    </source>
</evidence>
<evidence type="ECO:0000256" key="4">
    <source>
        <dbReference type="ARBA" id="ARBA00022452"/>
    </source>
</evidence>
<evidence type="ECO:0000256" key="12">
    <source>
        <dbReference type="ARBA" id="ARBA00023170"/>
    </source>
</evidence>
<dbReference type="PROSITE" id="PS51257">
    <property type="entry name" value="PROKAR_LIPOPROTEIN"/>
    <property type="match status" value="1"/>
</dbReference>
<evidence type="ECO:0000313" key="21">
    <source>
        <dbReference type="Proteomes" id="UP000195221"/>
    </source>
</evidence>
<evidence type="ECO:0000256" key="15">
    <source>
        <dbReference type="RuleBase" id="RU003357"/>
    </source>
</evidence>
<dbReference type="EMBL" id="NBTZ01000147">
    <property type="protein sequence ID" value="OTP67784.1"/>
    <property type="molecule type" value="Genomic_DNA"/>
</dbReference>
<proteinExistence type="inferred from homology"/>
<keyword evidence="6 14" id="KW-0812">Transmembrane</keyword>
<evidence type="ECO:0000256" key="3">
    <source>
        <dbReference type="ARBA" id="ARBA00022448"/>
    </source>
</evidence>
<dbReference type="InterPro" id="IPR012910">
    <property type="entry name" value="Plug_dom"/>
</dbReference>
<evidence type="ECO:0000256" key="16">
    <source>
        <dbReference type="SAM" id="MobiDB-lite"/>
    </source>
</evidence>
<comment type="similarity">
    <text evidence="2 14 15">Belongs to the TonB-dependent receptor family.</text>
</comment>
<keyword evidence="12 20" id="KW-0675">Receptor</keyword>
<dbReference type="PANTHER" id="PTHR32552">
    <property type="entry name" value="FERRICHROME IRON RECEPTOR-RELATED"/>
    <property type="match status" value="1"/>
</dbReference>
<feature type="region of interest" description="Disordered" evidence="16">
    <location>
        <begin position="38"/>
        <end position="88"/>
    </location>
</feature>
<keyword evidence="7 17" id="KW-0732">Signal</keyword>
<dbReference type="GO" id="GO:0009279">
    <property type="term" value="C:cell outer membrane"/>
    <property type="evidence" value="ECO:0007669"/>
    <property type="project" value="UniProtKB-SubCell"/>
</dbReference>
<evidence type="ECO:0000256" key="13">
    <source>
        <dbReference type="ARBA" id="ARBA00023237"/>
    </source>
</evidence>
<evidence type="ECO:0000259" key="19">
    <source>
        <dbReference type="Pfam" id="PF07715"/>
    </source>
</evidence>
<feature type="domain" description="TonB-dependent receptor plug" evidence="19">
    <location>
        <begin position="106"/>
        <end position="215"/>
    </location>
</feature>
<dbReference type="RefSeq" id="WP_143325648.1">
    <property type="nucleotide sequence ID" value="NZ_MSRG01000076.1"/>
</dbReference>
<name>A0A242MA51_CABSO</name>
<evidence type="ECO:0000256" key="11">
    <source>
        <dbReference type="ARBA" id="ARBA00023136"/>
    </source>
</evidence>
<keyword evidence="8" id="KW-0408">Iron</keyword>
<dbReference type="InterPro" id="IPR036942">
    <property type="entry name" value="Beta-barrel_TonB_sf"/>
</dbReference>
<evidence type="ECO:0000256" key="17">
    <source>
        <dbReference type="SAM" id="SignalP"/>
    </source>
</evidence>
<comment type="caution">
    <text evidence="20">The sequence shown here is derived from an EMBL/GenBank/DDBJ whole genome shotgun (WGS) entry which is preliminary data.</text>
</comment>
<evidence type="ECO:0000256" key="2">
    <source>
        <dbReference type="ARBA" id="ARBA00009810"/>
    </source>
</evidence>
<keyword evidence="11 14" id="KW-0472">Membrane</keyword>
<keyword evidence="4 14" id="KW-1134">Transmembrane beta strand</keyword>
<evidence type="ECO:0000259" key="18">
    <source>
        <dbReference type="Pfam" id="PF00593"/>
    </source>
</evidence>
<gene>
    <name evidence="20" type="ORF">PAMC26577_35670</name>
</gene>
<feature type="chain" id="PRO_5012873650" evidence="17">
    <location>
        <begin position="37"/>
        <end position="805"/>
    </location>
</feature>
<dbReference type="Gene3D" id="2.40.170.20">
    <property type="entry name" value="TonB-dependent receptor, beta-barrel domain"/>
    <property type="match status" value="1"/>
</dbReference>
<dbReference type="GO" id="GO:0015344">
    <property type="term" value="F:siderophore uptake transmembrane transporter activity"/>
    <property type="evidence" value="ECO:0007669"/>
    <property type="project" value="TreeGrafter"/>
</dbReference>
<protein>
    <submittedName>
        <fullName evidence="20">TonB-dependent receptor</fullName>
    </submittedName>
</protein>
<dbReference type="PROSITE" id="PS52016">
    <property type="entry name" value="TONB_DEPENDENT_REC_3"/>
    <property type="match status" value="1"/>
</dbReference>
<evidence type="ECO:0000256" key="9">
    <source>
        <dbReference type="ARBA" id="ARBA00023065"/>
    </source>
</evidence>
<evidence type="ECO:0000256" key="5">
    <source>
        <dbReference type="ARBA" id="ARBA00022496"/>
    </source>
</evidence>
<evidence type="ECO:0000256" key="6">
    <source>
        <dbReference type="ARBA" id="ARBA00022692"/>
    </source>
</evidence>
<organism evidence="20 21">
    <name type="scientific">Caballeronia sordidicola</name>
    <name type="common">Burkholderia sordidicola</name>
    <dbReference type="NCBI Taxonomy" id="196367"/>
    <lineage>
        <taxon>Bacteria</taxon>
        <taxon>Pseudomonadati</taxon>
        <taxon>Pseudomonadota</taxon>
        <taxon>Betaproteobacteria</taxon>
        <taxon>Burkholderiales</taxon>
        <taxon>Burkholderiaceae</taxon>
        <taxon>Caballeronia</taxon>
    </lineage>
</organism>
<feature type="signal peptide" evidence="17">
    <location>
        <begin position="1"/>
        <end position="36"/>
    </location>
</feature>
<keyword evidence="3 14" id="KW-0813">Transport</keyword>
<evidence type="ECO:0000256" key="7">
    <source>
        <dbReference type="ARBA" id="ARBA00022729"/>
    </source>
</evidence>
<dbReference type="Proteomes" id="UP000195221">
    <property type="component" value="Unassembled WGS sequence"/>
</dbReference>
<keyword evidence="9" id="KW-0406">Ion transport</keyword>
<dbReference type="SUPFAM" id="SSF56935">
    <property type="entry name" value="Porins"/>
    <property type="match status" value="1"/>
</dbReference>
<dbReference type="Gene3D" id="2.170.130.10">
    <property type="entry name" value="TonB-dependent receptor, plug domain"/>
    <property type="match status" value="1"/>
</dbReference>
<reference evidence="20 21" key="1">
    <citation type="submission" date="2017-03" db="EMBL/GenBank/DDBJ databases">
        <title>Genome analysis of strain PAMC 26577.</title>
        <authorList>
            <person name="Oh H.-M."/>
            <person name="Yang J.-A."/>
        </authorList>
    </citation>
    <scope>NUCLEOTIDE SEQUENCE [LARGE SCALE GENOMIC DNA]</scope>
    <source>
        <strain evidence="20 21">PAMC 26577</strain>
    </source>
</reference>
<evidence type="ECO:0000256" key="10">
    <source>
        <dbReference type="ARBA" id="ARBA00023077"/>
    </source>
</evidence>
<dbReference type="InterPro" id="IPR037066">
    <property type="entry name" value="Plug_dom_sf"/>
</dbReference>
<sequence length="805" mass="87593">MKTFEMRPIRLHLRHSPYRAIMCSLPVLIACLNANAQESPGPEAKAVSPQQKNVASSGATNPATEDVVKPAKADGGAGSAMGTPAQAPSAVKTLSTVSVIGVGETRQVQRVTAEDVKTYTPGVNPMRVLEKLPGVNFQSGDPLGREENGERLTLRGFDNLHLGYTLDGVTLGTLDSGNMQGLNIMRAIIPDNLKGTELAEGVGSIGTFSTSNLGGTVQFTSSDPDKTYGFRTSATFGSHDLMRQYVRVDTGEYDGLSAYFSGENYYTHAWKGTDLPDMSQAFNGKVNYNFGENQVSVFFSRSIHKEDSLPYVSQDIVNRLGYDWSYYAPDWTRAQNAANGIYTGGVTSASDANYLGTTSRQDSLLIANGTFTLPANLGLTTTFYHQDTSGWGNAYYPFAYADANISLAPNSIRSSKYLIDRTGGQATLSYDTGINHFETGVWYEVNKATFTQSLYPNPGPTSGYIDVADLAPAETIKGQFNRVLTREFYLRDSLMLDQGRLKVDGGFKSLDISQTATGLAGGFASGGLTARDGFLPQIGATFKLDTHDEVFAGYSENMAAYEVGPTSPLFIPQTALTAANNYANLQPEKSNTFEAGLRRYTSAYDATLVGYFTRFKDRQLAIASCSGQFAICNTQFANVGSVTSKGVEASFSWHPDSHWKWDNSLSYNDSRYDSNYTTGGAVIPISGKRVVGAAPVILSSTVEYTRNQWDFHLQGNFLSRRVVTMENDESVPSFWLFNASAGYDFGKMAFVKDTYLSFNITNIFNKQYYAAINSDTVYPNDPTKTLQVLQGGAPRTVSVTLSARF</sequence>
<keyword evidence="5" id="KW-0410">Iron transport</keyword>
<evidence type="ECO:0000313" key="20">
    <source>
        <dbReference type="EMBL" id="OTP67784.1"/>
    </source>
</evidence>
<feature type="compositionally biased region" description="Polar residues" evidence="16">
    <location>
        <begin position="48"/>
        <end position="63"/>
    </location>
</feature>
<dbReference type="InterPro" id="IPR039426">
    <property type="entry name" value="TonB-dep_rcpt-like"/>
</dbReference>
<feature type="domain" description="TonB-dependent receptor-like beta-barrel" evidence="18">
    <location>
        <begin position="311"/>
        <end position="763"/>
    </location>
</feature>
<dbReference type="AlphaFoldDB" id="A0A242MA51"/>
<keyword evidence="10 15" id="KW-0798">TonB box</keyword>
<dbReference type="Pfam" id="PF00593">
    <property type="entry name" value="TonB_dep_Rec_b-barrel"/>
    <property type="match status" value="1"/>
</dbReference>
<comment type="subcellular location">
    <subcellularLocation>
        <location evidence="1 14">Cell outer membrane</location>
        <topology evidence="1 14">Multi-pass membrane protein</topology>
    </subcellularLocation>
</comment>
<keyword evidence="13 14" id="KW-0998">Cell outer membrane</keyword>
<evidence type="ECO:0000256" key="14">
    <source>
        <dbReference type="PROSITE-ProRule" id="PRU01360"/>
    </source>
</evidence>